<dbReference type="EMBL" id="BAAAND010000001">
    <property type="protein sequence ID" value="GAA1565811.1"/>
    <property type="molecule type" value="Genomic_DNA"/>
</dbReference>
<evidence type="ECO:0008006" key="4">
    <source>
        <dbReference type="Google" id="ProtNLM"/>
    </source>
</evidence>
<protein>
    <recommendedName>
        <fullName evidence="4">Plasmid stabilization protein</fullName>
    </recommendedName>
</protein>
<feature type="region of interest" description="Disordered" evidence="1">
    <location>
        <begin position="1"/>
        <end position="85"/>
    </location>
</feature>
<reference evidence="3" key="1">
    <citation type="journal article" date="2019" name="Int. J. Syst. Evol. Microbiol.">
        <title>The Global Catalogue of Microorganisms (GCM) 10K type strain sequencing project: providing services to taxonomists for standard genome sequencing and annotation.</title>
        <authorList>
            <consortium name="The Broad Institute Genomics Platform"/>
            <consortium name="The Broad Institute Genome Sequencing Center for Infectious Disease"/>
            <person name="Wu L."/>
            <person name="Ma J."/>
        </authorList>
    </citation>
    <scope>NUCLEOTIDE SEQUENCE [LARGE SCALE GENOMIC DNA]</scope>
    <source>
        <strain evidence="3">JCM 14304</strain>
    </source>
</reference>
<sequence>MTQGRKGRPMPGSIEARQAAAEEKRKADAKAAKDAKRAPKPGQMSREDRKISRANMAANAALEGNGRISGRQAARVARGRSKLEM</sequence>
<gene>
    <name evidence="2" type="ORF">GCM10009742_03900</name>
</gene>
<feature type="compositionally biased region" description="Basic and acidic residues" evidence="1">
    <location>
        <begin position="20"/>
        <end position="37"/>
    </location>
</feature>
<comment type="caution">
    <text evidence="2">The sequence shown here is derived from an EMBL/GenBank/DDBJ whole genome shotgun (WGS) entry which is preliminary data.</text>
</comment>
<name>A0ABP4NT78_9ACTN</name>
<proteinExistence type="predicted"/>
<dbReference type="Proteomes" id="UP001500190">
    <property type="component" value="Unassembled WGS sequence"/>
</dbReference>
<dbReference type="RefSeq" id="WP_344187578.1">
    <property type="nucleotide sequence ID" value="NZ_BAAAND010000001.1"/>
</dbReference>
<evidence type="ECO:0000313" key="3">
    <source>
        <dbReference type="Proteomes" id="UP001500190"/>
    </source>
</evidence>
<evidence type="ECO:0000313" key="2">
    <source>
        <dbReference type="EMBL" id="GAA1565811.1"/>
    </source>
</evidence>
<evidence type="ECO:0000256" key="1">
    <source>
        <dbReference type="SAM" id="MobiDB-lite"/>
    </source>
</evidence>
<organism evidence="2 3">
    <name type="scientific">Kribbella karoonensis</name>
    <dbReference type="NCBI Taxonomy" id="324851"/>
    <lineage>
        <taxon>Bacteria</taxon>
        <taxon>Bacillati</taxon>
        <taxon>Actinomycetota</taxon>
        <taxon>Actinomycetes</taxon>
        <taxon>Propionibacteriales</taxon>
        <taxon>Kribbellaceae</taxon>
        <taxon>Kribbella</taxon>
    </lineage>
</organism>
<accession>A0ABP4NT78</accession>
<keyword evidence="3" id="KW-1185">Reference proteome</keyword>